<sequence>TMTGRAAGYCAGYPVPGFANPNGGRGMGYRRGFGGGGRGFRGGYGAAAPLNPMYPAYMGEAPHVFPPPPAAGYGDPYSPVGNPDQELEMLKNQASDIAETLENIKKRINELETEGIDKQKN</sequence>
<dbReference type="EMBL" id="BARS01046931">
    <property type="protein sequence ID" value="GAG34532.1"/>
    <property type="molecule type" value="Genomic_DNA"/>
</dbReference>
<protein>
    <recommendedName>
        <fullName evidence="3">DUF5320 domain-containing protein</fullName>
    </recommendedName>
</protein>
<organism evidence="2">
    <name type="scientific">marine sediment metagenome</name>
    <dbReference type="NCBI Taxonomy" id="412755"/>
    <lineage>
        <taxon>unclassified sequences</taxon>
        <taxon>metagenomes</taxon>
        <taxon>ecological metagenomes</taxon>
    </lineage>
</organism>
<keyword evidence="1" id="KW-0175">Coiled coil</keyword>
<gene>
    <name evidence="2" type="ORF">S01H1_70564</name>
</gene>
<feature type="coiled-coil region" evidence="1">
    <location>
        <begin position="87"/>
        <end position="121"/>
    </location>
</feature>
<accession>X0XGL6</accession>
<reference evidence="2" key="1">
    <citation type="journal article" date="2014" name="Front. Microbiol.">
        <title>High frequency of phylogenetically diverse reductive dehalogenase-homologous genes in deep subseafloor sedimentary metagenomes.</title>
        <authorList>
            <person name="Kawai M."/>
            <person name="Futagami T."/>
            <person name="Toyoda A."/>
            <person name="Takaki Y."/>
            <person name="Nishi S."/>
            <person name="Hori S."/>
            <person name="Arai W."/>
            <person name="Tsubouchi T."/>
            <person name="Morono Y."/>
            <person name="Uchiyama I."/>
            <person name="Ito T."/>
            <person name="Fujiyama A."/>
            <person name="Inagaki F."/>
            <person name="Takami H."/>
        </authorList>
    </citation>
    <scope>NUCLEOTIDE SEQUENCE</scope>
    <source>
        <strain evidence="2">Expedition CK06-06</strain>
    </source>
</reference>
<evidence type="ECO:0008006" key="3">
    <source>
        <dbReference type="Google" id="ProtNLM"/>
    </source>
</evidence>
<evidence type="ECO:0000256" key="1">
    <source>
        <dbReference type="SAM" id="Coils"/>
    </source>
</evidence>
<dbReference type="Pfam" id="PF17253">
    <property type="entry name" value="DUF5320"/>
    <property type="match status" value="1"/>
</dbReference>
<name>X0XGL6_9ZZZZ</name>
<feature type="non-terminal residue" evidence="2">
    <location>
        <position position="1"/>
    </location>
</feature>
<dbReference type="AlphaFoldDB" id="X0XGL6"/>
<comment type="caution">
    <text evidence="2">The sequence shown here is derived from an EMBL/GenBank/DDBJ whole genome shotgun (WGS) entry which is preliminary data.</text>
</comment>
<proteinExistence type="predicted"/>
<dbReference type="InterPro" id="IPR035205">
    <property type="entry name" value="DUF5320"/>
</dbReference>
<evidence type="ECO:0000313" key="2">
    <source>
        <dbReference type="EMBL" id="GAG34532.1"/>
    </source>
</evidence>